<sequence>MRQSFDRFIATYPLTSGGNRLVQVCGAALWDFGRFESLGRCTEMATTIFPRLRLFRLPIQSHELDVDALRILVSTHIVHDVSIAA</sequence>
<evidence type="ECO:0000313" key="2">
    <source>
        <dbReference type="Proteomes" id="UP000177515"/>
    </source>
</evidence>
<protein>
    <submittedName>
        <fullName evidence="1">Uncharacterized protein</fullName>
    </submittedName>
</protein>
<gene>
    <name evidence="1" type="ORF">BKK80_29695</name>
</gene>
<name>A0ABN4TXT1_9BURK</name>
<evidence type="ECO:0000313" key="1">
    <source>
        <dbReference type="EMBL" id="AOZ09865.1"/>
    </source>
</evidence>
<reference evidence="1 2" key="1">
    <citation type="submission" date="2016-10" db="EMBL/GenBank/DDBJ databases">
        <title>Complete genome sequences of three Cupriavidus strains isolated from various Malaysian environments.</title>
        <authorList>
            <person name="Abdullah A.A.-A."/>
            <person name="Shafie N.A.H."/>
            <person name="Lau N.S."/>
        </authorList>
    </citation>
    <scope>NUCLEOTIDE SEQUENCE [LARGE SCALE GENOMIC DNA]</scope>
    <source>
        <strain evidence="1 2">USMAA1020</strain>
    </source>
</reference>
<organism evidence="1 2">
    <name type="scientific">Cupriavidus malaysiensis</name>
    <dbReference type="NCBI Taxonomy" id="367825"/>
    <lineage>
        <taxon>Bacteria</taxon>
        <taxon>Pseudomonadati</taxon>
        <taxon>Pseudomonadota</taxon>
        <taxon>Betaproteobacteria</taxon>
        <taxon>Burkholderiales</taxon>
        <taxon>Burkholderiaceae</taxon>
        <taxon>Cupriavidus</taxon>
    </lineage>
</organism>
<keyword evidence="2" id="KW-1185">Reference proteome</keyword>
<dbReference type="RefSeq" id="WP_071072405.1">
    <property type="nucleotide sequence ID" value="NZ_CP017755.1"/>
</dbReference>
<proteinExistence type="predicted"/>
<dbReference type="Proteomes" id="UP000177515">
    <property type="component" value="Chromosome 2"/>
</dbReference>
<accession>A0ABN4TXT1</accession>
<dbReference type="EMBL" id="CP017755">
    <property type="protein sequence ID" value="AOZ09865.1"/>
    <property type="molecule type" value="Genomic_DNA"/>
</dbReference>